<keyword evidence="2 4" id="KW-0863">Zinc-finger</keyword>
<reference evidence="7 8" key="1">
    <citation type="journal article" date="2011" name="J. Gen. Appl. Microbiol.">
        <title>Draft genome sequencing of the enigmatic yeast Saitoella complicata.</title>
        <authorList>
            <person name="Nishida H."/>
            <person name="Hamamoto M."/>
            <person name="Sugiyama J."/>
        </authorList>
    </citation>
    <scope>NUCLEOTIDE SEQUENCE [LARGE SCALE GENOMIC DNA]</scope>
    <source>
        <strain evidence="7 8">NRRL Y-17804</strain>
    </source>
</reference>
<dbReference type="EMBL" id="BACD03000061">
    <property type="protein sequence ID" value="GAO52148.1"/>
    <property type="molecule type" value="Genomic_DNA"/>
</dbReference>
<evidence type="ECO:0000313" key="7">
    <source>
        <dbReference type="EMBL" id="GAO52148.1"/>
    </source>
</evidence>
<evidence type="ECO:0000256" key="4">
    <source>
        <dbReference type="PROSITE-ProRule" id="PRU00472"/>
    </source>
</evidence>
<dbReference type="GO" id="GO:0055029">
    <property type="term" value="C:nuclear DNA-directed RNA polymerase complex"/>
    <property type="evidence" value="ECO:0007669"/>
    <property type="project" value="UniProtKB-ARBA"/>
</dbReference>
<dbReference type="Pfam" id="PF01096">
    <property type="entry name" value="Zn_ribbon_TFIIS"/>
    <property type="match status" value="1"/>
</dbReference>
<keyword evidence="1 5" id="KW-0479">Metal-binding</keyword>
<keyword evidence="5" id="KW-0240">DNA-directed RNA polymerase</keyword>
<dbReference type="STRING" id="698492.A0A0E9NQS4"/>
<keyword evidence="5" id="KW-0804">Transcription</keyword>
<accession>A0A0E9NQS4</accession>
<dbReference type="Pfam" id="PF02150">
    <property type="entry name" value="Zn_ribbon_RPB9"/>
    <property type="match status" value="1"/>
</dbReference>
<evidence type="ECO:0000256" key="5">
    <source>
        <dbReference type="RuleBase" id="RU003474"/>
    </source>
</evidence>
<evidence type="ECO:0000259" key="6">
    <source>
        <dbReference type="PROSITE" id="PS51133"/>
    </source>
</evidence>
<dbReference type="GO" id="GO:0006386">
    <property type="term" value="P:termination of RNA polymerase III transcription"/>
    <property type="evidence" value="ECO:0007669"/>
    <property type="project" value="TreeGrafter"/>
</dbReference>
<dbReference type="InterPro" id="IPR001222">
    <property type="entry name" value="Znf_TFIIS"/>
</dbReference>
<dbReference type="AlphaFoldDB" id="A0A0E9NQS4"/>
<dbReference type="InterPro" id="IPR012164">
    <property type="entry name" value="Rpa12/Rpb9/Rpc10/TFS"/>
</dbReference>
<name>A0A0E9NQS4_SAICN</name>
<dbReference type="OMA" id="ISHHEIN"/>
<dbReference type="PANTHER" id="PTHR11239">
    <property type="entry name" value="DNA-DIRECTED RNA POLYMERASE"/>
    <property type="match status" value="1"/>
</dbReference>
<evidence type="ECO:0000256" key="1">
    <source>
        <dbReference type="ARBA" id="ARBA00022723"/>
    </source>
</evidence>
<dbReference type="Proteomes" id="UP000033140">
    <property type="component" value="Unassembled WGS sequence"/>
</dbReference>
<reference evidence="7 8" key="2">
    <citation type="journal article" date="2014" name="J. Gen. Appl. Microbiol.">
        <title>The early diverging ascomycetous budding yeast Saitoella complicata has three histone deacetylases belonging to the Clr6, Hos2, and Rpd3 lineages.</title>
        <authorList>
            <person name="Nishida H."/>
            <person name="Matsumoto T."/>
            <person name="Kondo S."/>
            <person name="Hamamoto M."/>
            <person name="Yoshikawa H."/>
        </authorList>
    </citation>
    <scope>NUCLEOTIDE SEQUENCE [LARGE SCALE GENOMIC DNA]</scope>
    <source>
        <strain evidence="7 8">NRRL Y-17804</strain>
    </source>
</reference>
<sequence>MQFCPHCGNHLTVSGGNTGGGNKMECKTCPYQYPITMKLTSRTLLKRKELDDVMGGGWDNVDKIAQACINDTCPGREAHYTQIQIRSADEPPTTFYRCVECALTASIHTASDLNKPTPSLSRVYLGPSPDNTLSSPNPPPCI</sequence>
<organism evidence="7 8">
    <name type="scientific">Saitoella complicata (strain BCRC 22490 / CBS 7301 / JCM 7358 / NBRC 10748 / NRRL Y-17804)</name>
    <dbReference type="NCBI Taxonomy" id="698492"/>
    <lineage>
        <taxon>Eukaryota</taxon>
        <taxon>Fungi</taxon>
        <taxon>Dikarya</taxon>
        <taxon>Ascomycota</taxon>
        <taxon>Taphrinomycotina</taxon>
        <taxon>Taphrinomycotina incertae sedis</taxon>
        <taxon>Saitoella</taxon>
    </lineage>
</organism>
<evidence type="ECO:0000313" key="8">
    <source>
        <dbReference type="Proteomes" id="UP000033140"/>
    </source>
</evidence>
<comment type="caution">
    <text evidence="7">The sequence shown here is derived from an EMBL/GenBank/DDBJ whole genome shotgun (WGS) entry which is preliminary data.</text>
</comment>
<dbReference type="PANTHER" id="PTHR11239:SF12">
    <property type="entry name" value="DNA-DIRECTED RNA POLYMERASE III SUBUNIT RPC10"/>
    <property type="match status" value="1"/>
</dbReference>
<keyword evidence="8" id="KW-1185">Reference proteome</keyword>
<evidence type="ECO:0000256" key="3">
    <source>
        <dbReference type="ARBA" id="ARBA00022833"/>
    </source>
</evidence>
<dbReference type="GO" id="GO:0003899">
    <property type="term" value="F:DNA-directed RNA polymerase activity"/>
    <property type="evidence" value="ECO:0007669"/>
    <property type="project" value="InterPro"/>
</dbReference>
<feature type="domain" description="TFIIS-type" evidence="6">
    <location>
        <begin position="64"/>
        <end position="111"/>
    </location>
</feature>
<protein>
    <recommendedName>
        <fullName evidence="6">TFIIS-type domain-containing protein</fullName>
    </recommendedName>
</protein>
<dbReference type="SUPFAM" id="SSF57783">
    <property type="entry name" value="Zinc beta-ribbon"/>
    <property type="match status" value="1"/>
</dbReference>
<keyword evidence="3" id="KW-0862">Zinc</keyword>
<dbReference type="SMART" id="SM00661">
    <property type="entry name" value="RPOL9"/>
    <property type="match status" value="1"/>
</dbReference>
<evidence type="ECO:0000256" key="2">
    <source>
        <dbReference type="ARBA" id="ARBA00022771"/>
    </source>
</evidence>
<reference evidence="7 8" key="3">
    <citation type="journal article" date="2015" name="Genome Announc.">
        <title>Draft Genome Sequence of the Archiascomycetous Yeast Saitoella complicata.</title>
        <authorList>
            <person name="Yamauchi K."/>
            <person name="Kondo S."/>
            <person name="Hamamoto M."/>
            <person name="Takahashi Y."/>
            <person name="Ogura Y."/>
            <person name="Hayashi T."/>
            <person name="Nishida H."/>
        </authorList>
    </citation>
    <scope>NUCLEOTIDE SEQUENCE [LARGE SCALE GENOMIC DNA]</scope>
    <source>
        <strain evidence="7 8">NRRL Y-17804</strain>
    </source>
</reference>
<comment type="similarity">
    <text evidence="5">Belongs to the archaeal rpoM/eukaryotic RPA12/RPB9/RPC11 RNA polymerase family.</text>
</comment>
<dbReference type="Gene3D" id="2.20.25.10">
    <property type="match status" value="1"/>
</dbReference>
<dbReference type="SMART" id="SM00440">
    <property type="entry name" value="ZnF_C2C2"/>
    <property type="match status" value="1"/>
</dbReference>
<proteinExistence type="inferred from homology"/>
<dbReference type="GO" id="GO:0008270">
    <property type="term" value="F:zinc ion binding"/>
    <property type="evidence" value="ECO:0007669"/>
    <property type="project" value="UniProtKB-KW"/>
</dbReference>
<dbReference type="GO" id="GO:0005666">
    <property type="term" value="C:RNA polymerase III complex"/>
    <property type="evidence" value="ECO:0007669"/>
    <property type="project" value="TreeGrafter"/>
</dbReference>
<dbReference type="GO" id="GO:0003676">
    <property type="term" value="F:nucleic acid binding"/>
    <property type="evidence" value="ECO:0007669"/>
    <property type="project" value="InterPro"/>
</dbReference>
<dbReference type="PROSITE" id="PS51133">
    <property type="entry name" value="ZF_TFIIS_2"/>
    <property type="match status" value="1"/>
</dbReference>
<dbReference type="InterPro" id="IPR001529">
    <property type="entry name" value="Zn_ribbon_RPB9"/>
</dbReference>
<gene>
    <name evidence="7" type="ORF">G7K_6234-t1</name>
</gene>